<dbReference type="AlphaFoldDB" id="A0A5B7KDP3"/>
<sequence>MGSNPVHSPSVGWTFSLGATVMRAGGL</sequence>
<name>A0A5B7KDP3_PORTR</name>
<comment type="caution">
    <text evidence="1">The sequence shown here is derived from an EMBL/GenBank/DDBJ whole genome shotgun (WGS) entry which is preliminary data.</text>
</comment>
<evidence type="ECO:0000313" key="1">
    <source>
        <dbReference type="EMBL" id="MPD03139.1"/>
    </source>
</evidence>
<keyword evidence="2" id="KW-1185">Reference proteome</keyword>
<organism evidence="1 2">
    <name type="scientific">Portunus trituberculatus</name>
    <name type="common">Swimming crab</name>
    <name type="synonym">Neptunus trituberculatus</name>
    <dbReference type="NCBI Taxonomy" id="210409"/>
    <lineage>
        <taxon>Eukaryota</taxon>
        <taxon>Metazoa</taxon>
        <taxon>Ecdysozoa</taxon>
        <taxon>Arthropoda</taxon>
        <taxon>Crustacea</taxon>
        <taxon>Multicrustacea</taxon>
        <taxon>Malacostraca</taxon>
        <taxon>Eumalacostraca</taxon>
        <taxon>Eucarida</taxon>
        <taxon>Decapoda</taxon>
        <taxon>Pleocyemata</taxon>
        <taxon>Brachyura</taxon>
        <taxon>Eubrachyura</taxon>
        <taxon>Portunoidea</taxon>
        <taxon>Portunidae</taxon>
        <taxon>Portuninae</taxon>
        <taxon>Portunus</taxon>
    </lineage>
</organism>
<evidence type="ECO:0000313" key="2">
    <source>
        <dbReference type="Proteomes" id="UP000324222"/>
    </source>
</evidence>
<dbReference type="Proteomes" id="UP000324222">
    <property type="component" value="Unassembled WGS sequence"/>
</dbReference>
<proteinExistence type="predicted"/>
<accession>A0A5B7KDP3</accession>
<reference evidence="1 2" key="1">
    <citation type="submission" date="2019-05" db="EMBL/GenBank/DDBJ databases">
        <title>Another draft genome of Portunus trituberculatus and its Hox gene families provides insights of decapod evolution.</title>
        <authorList>
            <person name="Jeong J.-H."/>
            <person name="Song I."/>
            <person name="Kim S."/>
            <person name="Choi T."/>
            <person name="Kim D."/>
            <person name="Ryu S."/>
            <person name="Kim W."/>
        </authorList>
    </citation>
    <scope>NUCLEOTIDE SEQUENCE [LARGE SCALE GENOMIC DNA]</scope>
    <source>
        <tissue evidence="1">Muscle</tissue>
    </source>
</reference>
<dbReference type="EMBL" id="VSRR010134837">
    <property type="protein sequence ID" value="MPD03139.1"/>
    <property type="molecule type" value="Genomic_DNA"/>
</dbReference>
<protein>
    <submittedName>
        <fullName evidence="1">Uncharacterized protein</fullName>
    </submittedName>
</protein>
<gene>
    <name evidence="1" type="ORF">E2C01_098762</name>
</gene>